<keyword evidence="6" id="KW-1185">Reference proteome</keyword>
<proteinExistence type="predicted"/>
<dbReference type="InterPro" id="IPR036390">
    <property type="entry name" value="WH_DNA-bd_sf"/>
</dbReference>
<gene>
    <name evidence="5" type="ORF">Val02_06780</name>
</gene>
<dbReference type="InterPro" id="IPR051081">
    <property type="entry name" value="HTH_MetalResp_TranReg"/>
</dbReference>
<evidence type="ECO:0000256" key="1">
    <source>
        <dbReference type="ARBA" id="ARBA00023015"/>
    </source>
</evidence>
<dbReference type="CDD" id="cd00090">
    <property type="entry name" value="HTH_ARSR"/>
    <property type="match status" value="1"/>
</dbReference>
<dbReference type="AlphaFoldDB" id="A0A8J3YGF9"/>
<name>A0A8J3YGF9_9ACTN</name>
<comment type="caution">
    <text evidence="5">The sequence shown here is derived from an EMBL/GenBank/DDBJ whole genome shotgun (WGS) entry which is preliminary data.</text>
</comment>
<accession>A0A8J3YGF9</accession>
<dbReference type="PANTHER" id="PTHR33154">
    <property type="entry name" value="TRANSCRIPTIONAL REGULATOR, ARSR FAMILY"/>
    <property type="match status" value="1"/>
</dbReference>
<dbReference type="Proteomes" id="UP000619260">
    <property type="component" value="Unassembled WGS sequence"/>
</dbReference>
<evidence type="ECO:0000256" key="3">
    <source>
        <dbReference type="ARBA" id="ARBA00023163"/>
    </source>
</evidence>
<dbReference type="GO" id="GO:0003700">
    <property type="term" value="F:DNA-binding transcription factor activity"/>
    <property type="evidence" value="ECO:0007669"/>
    <property type="project" value="InterPro"/>
</dbReference>
<sequence length="162" mass="17860">MSESQVLAALAHPLRRRLVEVLRAGGPSTVGALAAHTAQAVGNVSHHIRVLAAAGLVEEAPELARDRRERWWRPVPRRPVPAGLDAHGRRVREWDSAPSAELAAWGDAPFRTDRWLHLTPAELARLGTEIEALLERWSRRPAPEEGERGTVFVFAHGVPARP</sequence>
<dbReference type="GO" id="GO:0003677">
    <property type="term" value="F:DNA binding"/>
    <property type="evidence" value="ECO:0007669"/>
    <property type="project" value="UniProtKB-KW"/>
</dbReference>
<dbReference type="Gene3D" id="1.10.10.10">
    <property type="entry name" value="Winged helix-like DNA-binding domain superfamily/Winged helix DNA-binding domain"/>
    <property type="match status" value="1"/>
</dbReference>
<keyword evidence="2" id="KW-0238">DNA-binding</keyword>
<reference evidence="5" key="1">
    <citation type="submission" date="2021-01" db="EMBL/GenBank/DDBJ databases">
        <title>Whole genome shotgun sequence of Virgisporangium aliadipatigenens NBRC 105644.</title>
        <authorList>
            <person name="Komaki H."/>
            <person name="Tamura T."/>
        </authorList>
    </citation>
    <scope>NUCLEOTIDE SEQUENCE</scope>
    <source>
        <strain evidence="5">NBRC 105644</strain>
    </source>
</reference>
<keyword evidence="1" id="KW-0805">Transcription regulation</keyword>
<dbReference type="InterPro" id="IPR036388">
    <property type="entry name" value="WH-like_DNA-bd_sf"/>
</dbReference>
<dbReference type="InterPro" id="IPR001845">
    <property type="entry name" value="HTH_ArsR_DNA-bd_dom"/>
</dbReference>
<dbReference type="SMART" id="SM00418">
    <property type="entry name" value="HTH_ARSR"/>
    <property type="match status" value="1"/>
</dbReference>
<evidence type="ECO:0000259" key="4">
    <source>
        <dbReference type="SMART" id="SM00418"/>
    </source>
</evidence>
<evidence type="ECO:0000256" key="2">
    <source>
        <dbReference type="ARBA" id="ARBA00023125"/>
    </source>
</evidence>
<dbReference type="EMBL" id="BOPF01000002">
    <property type="protein sequence ID" value="GIJ43792.1"/>
    <property type="molecule type" value="Genomic_DNA"/>
</dbReference>
<dbReference type="InterPro" id="IPR011991">
    <property type="entry name" value="ArsR-like_HTH"/>
</dbReference>
<protein>
    <submittedName>
        <fullName evidence="5">Transcriptional regulator</fullName>
    </submittedName>
</protein>
<dbReference type="SUPFAM" id="SSF46785">
    <property type="entry name" value="Winged helix' DNA-binding domain"/>
    <property type="match status" value="1"/>
</dbReference>
<dbReference type="Pfam" id="PF12840">
    <property type="entry name" value="HTH_20"/>
    <property type="match status" value="1"/>
</dbReference>
<feature type="domain" description="HTH arsR-type" evidence="4">
    <location>
        <begin position="5"/>
        <end position="85"/>
    </location>
</feature>
<keyword evidence="3" id="KW-0804">Transcription</keyword>
<organism evidence="5 6">
    <name type="scientific">Virgisporangium aliadipatigenens</name>
    <dbReference type="NCBI Taxonomy" id="741659"/>
    <lineage>
        <taxon>Bacteria</taxon>
        <taxon>Bacillati</taxon>
        <taxon>Actinomycetota</taxon>
        <taxon>Actinomycetes</taxon>
        <taxon>Micromonosporales</taxon>
        <taxon>Micromonosporaceae</taxon>
        <taxon>Virgisporangium</taxon>
    </lineage>
</organism>
<evidence type="ECO:0000313" key="6">
    <source>
        <dbReference type="Proteomes" id="UP000619260"/>
    </source>
</evidence>
<dbReference type="PANTHER" id="PTHR33154:SF33">
    <property type="entry name" value="TRANSCRIPTIONAL REPRESSOR SDPR"/>
    <property type="match status" value="1"/>
</dbReference>
<dbReference type="RefSeq" id="WP_239151909.1">
    <property type="nucleotide sequence ID" value="NZ_BOPF01000002.1"/>
</dbReference>
<evidence type="ECO:0000313" key="5">
    <source>
        <dbReference type="EMBL" id="GIJ43792.1"/>
    </source>
</evidence>